<keyword evidence="10" id="KW-0614">Plasmid</keyword>
<organism evidence="10 11">
    <name type="scientific">Streptomyces nigrescens</name>
    <dbReference type="NCBI Taxonomy" id="1920"/>
    <lineage>
        <taxon>Bacteria</taxon>
        <taxon>Bacillati</taxon>
        <taxon>Actinomycetota</taxon>
        <taxon>Actinomycetes</taxon>
        <taxon>Kitasatosporales</taxon>
        <taxon>Streptomycetaceae</taxon>
        <taxon>Streptomyces</taxon>
    </lineage>
</organism>
<protein>
    <recommendedName>
        <fullName evidence="8">Abasic site processing protein</fullName>
        <ecNumber evidence="8">3.4.-.-</ecNumber>
    </recommendedName>
</protein>
<evidence type="ECO:0000256" key="8">
    <source>
        <dbReference type="RuleBase" id="RU364100"/>
    </source>
</evidence>
<dbReference type="PANTHER" id="PTHR13604:SF0">
    <property type="entry name" value="ABASIC SITE PROCESSING PROTEIN HMCES"/>
    <property type="match status" value="1"/>
</dbReference>
<gene>
    <name evidence="10" type="ORF">HEK616_75960</name>
</gene>
<evidence type="ECO:0000256" key="7">
    <source>
        <dbReference type="ARBA" id="ARBA00023239"/>
    </source>
</evidence>
<evidence type="ECO:0000256" key="9">
    <source>
        <dbReference type="SAM" id="MobiDB-lite"/>
    </source>
</evidence>
<evidence type="ECO:0000256" key="5">
    <source>
        <dbReference type="ARBA" id="ARBA00023124"/>
    </source>
</evidence>
<dbReference type="SUPFAM" id="SSF143081">
    <property type="entry name" value="BB1717-like"/>
    <property type="match status" value="1"/>
</dbReference>
<geneLocation type="plasmid" evidence="10 11">
    <name>SNP1</name>
</geneLocation>
<evidence type="ECO:0000256" key="6">
    <source>
        <dbReference type="ARBA" id="ARBA00023125"/>
    </source>
</evidence>
<keyword evidence="3" id="KW-0227">DNA damage</keyword>
<proteinExistence type="inferred from homology"/>
<evidence type="ECO:0000256" key="2">
    <source>
        <dbReference type="ARBA" id="ARBA00022670"/>
    </source>
</evidence>
<evidence type="ECO:0000256" key="3">
    <source>
        <dbReference type="ARBA" id="ARBA00022763"/>
    </source>
</evidence>
<feature type="region of interest" description="Disordered" evidence="9">
    <location>
        <begin position="220"/>
        <end position="253"/>
    </location>
</feature>
<dbReference type="InterPro" id="IPR003738">
    <property type="entry name" value="SRAP"/>
</dbReference>
<keyword evidence="7" id="KW-0456">Lyase</keyword>
<evidence type="ECO:0000313" key="11">
    <source>
        <dbReference type="Proteomes" id="UP001059597"/>
    </source>
</evidence>
<evidence type="ECO:0000256" key="1">
    <source>
        <dbReference type="ARBA" id="ARBA00008136"/>
    </source>
</evidence>
<comment type="similarity">
    <text evidence="1 8">Belongs to the SOS response-associated peptidase family.</text>
</comment>
<dbReference type="Gene3D" id="3.90.1680.10">
    <property type="entry name" value="SOS response associated peptidase-like"/>
    <property type="match status" value="1"/>
</dbReference>
<dbReference type="InterPro" id="IPR036590">
    <property type="entry name" value="SRAP-like"/>
</dbReference>
<dbReference type="PANTHER" id="PTHR13604">
    <property type="entry name" value="DC12-RELATED"/>
    <property type="match status" value="1"/>
</dbReference>
<evidence type="ECO:0000313" key="10">
    <source>
        <dbReference type="EMBL" id="BDM74109.1"/>
    </source>
</evidence>
<dbReference type="Proteomes" id="UP001059597">
    <property type="component" value="Plasmid SNP1"/>
</dbReference>
<reference evidence="10" key="1">
    <citation type="submission" date="2022-06" db="EMBL/GenBank/DDBJ databases">
        <title>Complete genome sequence of Streptomyces nigrescens HEK616.</title>
        <authorList>
            <person name="Asamizu S."/>
            <person name="Onaka H."/>
        </authorList>
    </citation>
    <scope>NUCLEOTIDE SEQUENCE</scope>
    <source>
        <strain evidence="10">HEK616</strain>
        <plasmid evidence="10">SNP1</plasmid>
    </source>
</reference>
<keyword evidence="6" id="KW-0238">DNA-binding</keyword>
<dbReference type="Pfam" id="PF02586">
    <property type="entry name" value="SRAP"/>
    <property type="match status" value="1"/>
</dbReference>
<keyword evidence="11" id="KW-1185">Reference proteome</keyword>
<evidence type="ECO:0000256" key="4">
    <source>
        <dbReference type="ARBA" id="ARBA00022801"/>
    </source>
</evidence>
<dbReference type="EC" id="3.4.-.-" evidence="8"/>
<dbReference type="RefSeq" id="WP_261957687.1">
    <property type="nucleotide sequence ID" value="NZ_AP026074.1"/>
</dbReference>
<keyword evidence="4 8" id="KW-0378">Hydrolase</keyword>
<keyword evidence="2 8" id="KW-0645">Protease</keyword>
<dbReference type="EMBL" id="AP026074">
    <property type="protein sequence ID" value="BDM74109.1"/>
    <property type="molecule type" value="Genomic_DNA"/>
</dbReference>
<accession>A0ABN6R6T3</accession>
<keyword evidence="5" id="KW-0190">Covalent protein-DNA linkage</keyword>
<name>A0ABN6R6T3_STRNI</name>
<sequence>MCGRYVATRSPQDLAGLFHVSRWNPEQLLAPSWNVAPTDDVWAVLERPDHGTGEVERQLRALRWGLVPSWAKSVDVGAKMINARMETVHEKPAYRRAFAKRRCLLPADGFYEWQAVPMEGRSKPRKQPYFISPEDGQPMAMAGLYEFWRDPDVADDDPAAWWTTCTIITTDATDAAGRVHPRMPLAIAPAHYDAWLDPTHQDPEELRTLLTTPADGHLNARAVSPAVNDVRNNGPHLLEDAPADPSGSGGPDT</sequence>